<dbReference type="Proteomes" id="UP001558652">
    <property type="component" value="Unassembled WGS sequence"/>
</dbReference>
<organism evidence="2 3">
    <name type="scientific">Ranatra chinensis</name>
    <dbReference type="NCBI Taxonomy" id="642074"/>
    <lineage>
        <taxon>Eukaryota</taxon>
        <taxon>Metazoa</taxon>
        <taxon>Ecdysozoa</taxon>
        <taxon>Arthropoda</taxon>
        <taxon>Hexapoda</taxon>
        <taxon>Insecta</taxon>
        <taxon>Pterygota</taxon>
        <taxon>Neoptera</taxon>
        <taxon>Paraneoptera</taxon>
        <taxon>Hemiptera</taxon>
        <taxon>Heteroptera</taxon>
        <taxon>Panheteroptera</taxon>
        <taxon>Nepomorpha</taxon>
        <taxon>Nepidae</taxon>
        <taxon>Ranatrinae</taxon>
        <taxon>Ranatra</taxon>
    </lineage>
</organism>
<protein>
    <submittedName>
        <fullName evidence="2">Uncharacterized protein</fullName>
    </submittedName>
</protein>
<feature type="compositionally biased region" description="Basic and acidic residues" evidence="1">
    <location>
        <begin position="54"/>
        <end position="64"/>
    </location>
</feature>
<gene>
    <name evidence="2" type="ORF">AAG570_000152</name>
</gene>
<evidence type="ECO:0000313" key="3">
    <source>
        <dbReference type="Proteomes" id="UP001558652"/>
    </source>
</evidence>
<keyword evidence="3" id="KW-1185">Reference proteome</keyword>
<feature type="region of interest" description="Disordered" evidence="1">
    <location>
        <begin position="54"/>
        <end position="74"/>
    </location>
</feature>
<reference evidence="2 3" key="1">
    <citation type="submission" date="2024-07" db="EMBL/GenBank/DDBJ databases">
        <title>Chromosome-level genome assembly of the water stick insect Ranatra chinensis (Heteroptera: Nepidae).</title>
        <authorList>
            <person name="Liu X."/>
        </authorList>
    </citation>
    <scope>NUCLEOTIDE SEQUENCE [LARGE SCALE GENOMIC DNA]</scope>
    <source>
        <strain evidence="2">Cailab_2021Rc</strain>
        <tissue evidence="2">Muscle</tissue>
    </source>
</reference>
<dbReference type="EMBL" id="JBFDAA010000001">
    <property type="protein sequence ID" value="KAL1140220.1"/>
    <property type="molecule type" value="Genomic_DNA"/>
</dbReference>
<sequence length="207" mass="23487">MNDSRWGHGVLATLPFNRRCADDPQVEVHGGWDAITLLNLFVVGDTDLRRALRGETMKEQEKESPVGGGWRHPIPLARSQDRAEVRPRSVECRGTRSSGLLTHSRRRRRVCRQQERAVGSRHFPAEKTSCRRAPLHCRYLGAYQLPPPHSSVLPTQPHRHLSIQLWPLEVWLKSQPVAIQGTDTNTTYLAEEDHGLMAGKVDTAQIW</sequence>
<dbReference type="AlphaFoldDB" id="A0ABD0YW94"/>
<proteinExistence type="predicted"/>
<evidence type="ECO:0000256" key="1">
    <source>
        <dbReference type="SAM" id="MobiDB-lite"/>
    </source>
</evidence>
<comment type="caution">
    <text evidence="2">The sequence shown here is derived from an EMBL/GenBank/DDBJ whole genome shotgun (WGS) entry which is preliminary data.</text>
</comment>
<name>A0ABD0YW94_9HEMI</name>
<accession>A0ABD0YW94</accession>
<evidence type="ECO:0000313" key="2">
    <source>
        <dbReference type="EMBL" id="KAL1140220.1"/>
    </source>
</evidence>